<dbReference type="HOGENOM" id="CLU_105103_0_0_1"/>
<dbReference type="GO" id="GO:0005789">
    <property type="term" value="C:endoplasmic reticulum membrane"/>
    <property type="evidence" value="ECO:0007669"/>
    <property type="project" value="Ensembl"/>
</dbReference>
<dbReference type="KEGG" id="shr:100916809"/>
<reference evidence="7" key="3">
    <citation type="submission" date="2025-09" db="UniProtKB">
        <authorList>
            <consortium name="Ensembl"/>
        </authorList>
    </citation>
    <scope>IDENTIFICATION</scope>
</reference>
<dbReference type="AlphaFoldDB" id="G3WF49"/>
<organism evidence="7 8">
    <name type="scientific">Sarcophilus harrisii</name>
    <name type="common">Tasmanian devil</name>
    <name type="synonym">Sarcophilus laniarius</name>
    <dbReference type="NCBI Taxonomy" id="9305"/>
    <lineage>
        <taxon>Eukaryota</taxon>
        <taxon>Metazoa</taxon>
        <taxon>Chordata</taxon>
        <taxon>Craniata</taxon>
        <taxon>Vertebrata</taxon>
        <taxon>Euteleostomi</taxon>
        <taxon>Mammalia</taxon>
        <taxon>Metatheria</taxon>
        <taxon>Dasyuromorphia</taxon>
        <taxon>Dasyuridae</taxon>
        <taxon>Sarcophilus</taxon>
    </lineage>
</organism>
<feature type="transmembrane region" description="Helical" evidence="6">
    <location>
        <begin position="51"/>
        <end position="72"/>
    </location>
</feature>
<feature type="transmembrane region" description="Helical" evidence="6">
    <location>
        <begin position="188"/>
        <end position="221"/>
    </location>
</feature>
<keyword evidence="8" id="KW-1185">Reference proteome</keyword>
<evidence type="ECO:0000256" key="2">
    <source>
        <dbReference type="ARBA" id="ARBA00006193"/>
    </source>
</evidence>
<feature type="transmembrane region" description="Helical" evidence="6">
    <location>
        <begin position="12"/>
        <end position="31"/>
    </location>
</feature>
<dbReference type="PANTHER" id="PTHR14198">
    <property type="entry name" value="TRANSMEMBRANE 4 L6 FAMILY MEMBER 1-RELATED"/>
    <property type="match status" value="1"/>
</dbReference>
<dbReference type="CTD" id="79853"/>
<evidence type="ECO:0000313" key="7">
    <source>
        <dbReference type="Ensembl" id="ENSSHAP00000014054.1"/>
    </source>
</evidence>
<feature type="transmembrane region" description="Helical" evidence="6">
    <location>
        <begin position="84"/>
        <end position="109"/>
    </location>
</feature>
<dbReference type="Ensembl" id="ENSSHAT00000014171.2">
    <property type="protein sequence ID" value="ENSSHAP00000014054.1"/>
    <property type="gene ID" value="ENSSHAG00000012013.2"/>
</dbReference>
<dbReference type="STRING" id="9305.ENSSHAP00000014054"/>
<dbReference type="Pfam" id="PF05805">
    <property type="entry name" value="L6_membrane"/>
    <property type="match status" value="1"/>
</dbReference>
<keyword evidence="4 6" id="KW-1133">Transmembrane helix</keyword>
<dbReference type="GO" id="GO:0045861">
    <property type="term" value="P:negative regulation of proteolysis"/>
    <property type="evidence" value="ECO:0007669"/>
    <property type="project" value="Ensembl"/>
</dbReference>
<evidence type="ECO:0000256" key="1">
    <source>
        <dbReference type="ARBA" id="ARBA00004141"/>
    </source>
</evidence>
<evidence type="ECO:0000256" key="4">
    <source>
        <dbReference type="ARBA" id="ARBA00022989"/>
    </source>
</evidence>
<dbReference type="OMA" id="LEGPLMC"/>
<dbReference type="InterPro" id="IPR008661">
    <property type="entry name" value="L6_membrane"/>
</dbReference>
<dbReference type="PANTHER" id="PTHR14198:SF17">
    <property type="entry name" value="TRANSMEMBRANE 4 L6 FAMILY MEMBER 20"/>
    <property type="match status" value="1"/>
</dbReference>
<protein>
    <submittedName>
        <fullName evidence="7">Transmembrane 4 L six family member 20</fullName>
    </submittedName>
</protein>
<name>G3WF49_SARHA</name>
<reference evidence="7 8" key="1">
    <citation type="journal article" date="2011" name="Proc. Natl. Acad. Sci. U.S.A.">
        <title>Genetic diversity and population structure of the endangered marsupial Sarcophilus harrisii (Tasmanian devil).</title>
        <authorList>
            <person name="Miller W."/>
            <person name="Hayes V.M."/>
            <person name="Ratan A."/>
            <person name="Petersen D.C."/>
            <person name="Wittekindt N.E."/>
            <person name="Miller J."/>
            <person name="Walenz B."/>
            <person name="Knight J."/>
            <person name="Qi J."/>
            <person name="Zhao F."/>
            <person name="Wang Q."/>
            <person name="Bedoya-Reina O.C."/>
            <person name="Katiyar N."/>
            <person name="Tomsho L.P."/>
            <person name="Kasson L.M."/>
            <person name="Hardie R.A."/>
            <person name="Woodbridge P."/>
            <person name="Tindall E.A."/>
            <person name="Bertelsen M.F."/>
            <person name="Dixon D."/>
            <person name="Pyecroft S."/>
            <person name="Helgen K.M."/>
            <person name="Lesk A.M."/>
            <person name="Pringle T.H."/>
            <person name="Patterson N."/>
            <person name="Zhang Y."/>
            <person name="Kreiss A."/>
            <person name="Woods G.M."/>
            <person name="Jones M.E."/>
            <person name="Schuster S.C."/>
        </authorList>
    </citation>
    <scope>NUCLEOTIDE SEQUENCE [LARGE SCALE GENOMIC DNA]</scope>
</reference>
<dbReference type="FunCoup" id="G3WF49">
    <property type="interactions" value="9"/>
</dbReference>
<dbReference type="RefSeq" id="XP_003766182.1">
    <property type="nucleotide sequence ID" value="XM_003766134.4"/>
</dbReference>
<dbReference type="GO" id="GO:0005886">
    <property type="term" value="C:plasma membrane"/>
    <property type="evidence" value="ECO:0007669"/>
    <property type="project" value="Ensembl"/>
</dbReference>
<dbReference type="GO" id="GO:0005925">
    <property type="term" value="C:focal adhesion"/>
    <property type="evidence" value="ECO:0007669"/>
    <property type="project" value="Ensembl"/>
</dbReference>
<gene>
    <name evidence="7" type="primary">TM4SF20</name>
</gene>
<evidence type="ECO:0000256" key="3">
    <source>
        <dbReference type="ARBA" id="ARBA00022692"/>
    </source>
</evidence>
<evidence type="ECO:0000256" key="6">
    <source>
        <dbReference type="SAM" id="Phobius"/>
    </source>
</evidence>
<dbReference type="eggNOG" id="ENOG502RZTZ">
    <property type="taxonomic scope" value="Eukaryota"/>
</dbReference>
<reference evidence="7" key="2">
    <citation type="submission" date="2025-08" db="UniProtKB">
        <authorList>
            <consortium name="Ensembl"/>
        </authorList>
    </citation>
    <scope>IDENTIFICATION</scope>
</reference>
<sequence>MTCTEGFTSCNGFSLMVLALLAVVLNTIPLISYKLQSDELSKNPISCFEWWYPGIIGAGVLVIPATIMSLAARKRACCNNRLGMILSSFLSLVTIGGAVYCILVSALALSEGPLICNYNGNSTFNCEFSMKNLSDIHDQLQQPITLRWFFSPTCEPEIPNNSVPDNSTNLFQRTNTLTVSSEENRYKIIHLTVFVGLFLVGILEILFSISQIVIGLFGCLCGVSKRRSGKTW</sequence>
<evidence type="ECO:0000256" key="5">
    <source>
        <dbReference type="ARBA" id="ARBA00023136"/>
    </source>
</evidence>
<comment type="subcellular location">
    <subcellularLocation>
        <location evidence="1">Membrane</location>
        <topology evidence="1">Multi-pass membrane protein</topology>
    </subcellularLocation>
</comment>
<dbReference type="InParanoid" id="G3WF49"/>
<evidence type="ECO:0000313" key="8">
    <source>
        <dbReference type="Proteomes" id="UP000007648"/>
    </source>
</evidence>
<dbReference type="OrthoDB" id="9937421at2759"/>
<accession>G3WF49</accession>
<keyword evidence="3 6" id="KW-0812">Transmembrane</keyword>
<dbReference type="GeneID" id="100916809"/>
<comment type="similarity">
    <text evidence="2">Belongs to the L6 tetraspanin family.</text>
</comment>
<dbReference type="GeneTree" id="ENSGT01030000234590"/>
<keyword evidence="5 6" id="KW-0472">Membrane</keyword>
<proteinExistence type="inferred from homology"/>
<dbReference type="Proteomes" id="UP000007648">
    <property type="component" value="Unassembled WGS sequence"/>
</dbReference>